<organism evidence="1 2">
    <name type="scientific">Dorea formicigenerans</name>
    <dbReference type="NCBI Taxonomy" id="39486"/>
    <lineage>
        <taxon>Bacteria</taxon>
        <taxon>Bacillati</taxon>
        <taxon>Bacillota</taxon>
        <taxon>Clostridia</taxon>
        <taxon>Lachnospirales</taxon>
        <taxon>Lachnospiraceae</taxon>
        <taxon>Dorea</taxon>
    </lineage>
</organism>
<gene>
    <name evidence="1" type="ORF">DFSSTS7063_01539</name>
</gene>
<sequence>MKINQEMKRKIVQVAAFVYSNTYIGNFVSGQIYKGR</sequence>
<name>A0A564TK22_9FIRM</name>
<dbReference type="Proteomes" id="UP000358366">
    <property type="component" value="Unassembled WGS sequence"/>
</dbReference>
<protein>
    <submittedName>
        <fullName evidence="1">Uncharacterized protein</fullName>
    </submittedName>
</protein>
<dbReference type="EMBL" id="CABHNI010000028">
    <property type="protein sequence ID" value="VUX07575.1"/>
    <property type="molecule type" value="Genomic_DNA"/>
</dbReference>
<reference evidence="1 2" key="1">
    <citation type="submission" date="2019-07" db="EMBL/GenBank/DDBJ databases">
        <authorList>
            <person name="Hibberd C M."/>
            <person name="Gehrig L. J."/>
            <person name="Chang H.-W."/>
            <person name="Venkatesh S."/>
        </authorList>
    </citation>
    <scope>NUCLEOTIDE SEQUENCE [LARGE SCALE GENOMIC DNA]</scope>
    <source>
        <strain evidence="1">Dorea_formicigenerans_SSTS_Bg7063</strain>
    </source>
</reference>
<dbReference type="AlphaFoldDB" id="A0A564TK22"/>
<evidence type="ECO:0000313" key="1">
    <source>
        <dbReference type="EMBL" id="VUX07575.1"/>
    </source>
</evidence>
<evidence type="ECO:0000313" key="2">
    <source>
        <dbReference type="Proteomes" id="UP000358366"/>
    </source>
</evidence>
<accession>A0A564TK22</accession>
<proteinExistence type="predicted"/>